<protein>
    <submittedName>
        <fullName evidence="1">Uncharacterized protein</fullName>
    </submittedName>
</protein>
<proteinExistence type="predicted"/>
<dbReference type="EMBL" id="CP020100">
    <property type="protein sequence ID" value="AQZ96423.1"/>
    <property type="molecule type" value="Genomic_DNA"/>
</dbReference>
<dbReference type="AlphaFoldDB" id="A0A1V0B911"/>
<dbReference type="KEGG" id="ppha:BVH74_17420"/>
<evidence type="ECO:0000313" key="1">
    <source>
        <dbReference type="EMBL" id="AQZ96423.1"/>
    </source>
</evidence>
<organism evidence="1 2">
    <name type="scientific">Halopseudomonas phragmitis</name>
    <dbReference type="NCBI Taxonomy" id="1931241"/>
    <lineage>
        <taxon>Bacteria</taxon>
        <taxon>Pseudomonadati</taxon>
        <taxon>Pseudomonadota</taxon>
        <taxon>Gammaproteobacteria</taxon>
        <taxon>Pseudomonadales</taxon>
        <taxon>Pseudomonadaceae</taxon>
        <taxon>Halopseudomonas</taxon>
    </lineage>
</organism>
<evidence type="ECO:0000313" key="2">
    <source>
        <dbReference type="Proteomes" id="UP000243488"/>
    </source>
</evidence>
<gene>
    <name evidence="1" type="ORF">BVH74_17420</name>
</gene>
<sequence>MSAILHIATLCNRQFQLHPASLRQVIVHLDGLDALCKTLGVTPISHFIDLTAVEFEEAAALAGDTNTSSSLDPETGLAYGIEDMEWLPISTGMISFEALISHLQRNHPKELNGAPLMQLVEELQRCETTLAPLEIEGGQFNLSACTRA</sequence>
<dbReference type="RefSeq" id="WP_080051331.1">
    <property type="nucleotide sequence ID" value="NZ_CP020100.1"/>
</dbReference>
<reference evidence="1 2" key="1">
    <citation type="submission" date="2017-03" db="EMBL/GenBank/DDBJ databases">
        <title>Complete genome sequence of the novel DNRA strain Pseudomonas sp. S-6-2 isolated from Chinese polluted river sediment. Journal of Biotechnology.</title>
        <authorList>
            <person name="Li J."/>
            <person name="Xiang F."/>
            <person name="Wang L."/>
            <person name="Xi L."/>
            <person name="Liu J."/>
        </authorList>
    </citation>
    <scope>NUCLEOTIDE SEQUENCE [LARGE SCALE GENOMIC DNA]</scope>
    <source>
        <strain evidence="1 2">S-6-2</strain>
    </source>
</reference>
<accession>A0A1V0B911</accession>
<keyword evidence="2" id="KW-1185">Reference proteome</keyword>
<name>A0A1V0B911_9GAMM</name>
<dbReference type="Proteomes" id="UP000243488">
    <property type="component" value="Chromosome"/>
</dbReference>